<protein>
    <recommendedName>
        <fullName evidence="3">Nitrogen fixation protein</fullName>
    </recommendedName>
</protein>
<evidence type="ECO:0000313" key="2">
    <source>
        <dbReference type="Proteomes" id="UP000321567"/>
    </source>
</evidence>
<proteinExistence type="predicted"/>
<dbReference type="Proteomes" id="UP000321567">
    <property type="component" value="Unassembled WGS sequence"/>
</dbReference>
<keyword evidence="2" id="KW-1185">Reference proteome</keyword>
<name>A0A512H6S7_9PROT</name>
<dbReference type="AlphaFoldDB" id="A0A512H6S7"/>
<comment type="caution">
    <text evidence="1">The sequence shown here is derived from an EMBL/GenBank/DDBJ whole genome shotgun (WGS) entry which is preliminary data.</text>
</comment>
<dbReference type="PIRSF" id="PIRSF005788">
    <property type="entry name" value="NifK"/>
    <property type="match status" value="1"/>
</dbReference>
<dbReference type="NCBIfam" id="TIGR02935">
    <property type="entry name" value="NifX-associated nitrogen fixation protein"/>
    <property type="match status" value="1"/>
</dbReference>
<reference evidence="1 2" key="1">
    <citation type="submission" date="2019-07" db="EMBL/GenBank/DDBJ databases">
        <title>Whole genome shotgun sequence of Rhodospirillum oryzae NBRC 107573.</title>
        <authorList>
            <person name="Hosoyama A."/>
            <person name="Uohara A."/>
            <person name="Ohji S."/>
            <person name="Ichikawa N."/>
        </authorList>
    </citation>
    <scope>NUCLEOTIDE SEQUENCE [LARGE SCALE GENOMIC DNA]</scope>
    <source>
        <strain evidence="1 2">NBRC 107573</strain>
    </source>
</reference>
<dbReference type="Pfam" id="PF03270">
    <property type="entry name" value="DUF269"/>
    <property type="match status" value="1"/>
</dbReference>
<dbReference type="Gene3D" id="1.10.3100.20">
    <property type="entry name" value="Protein of unknown function DUF269"/>
    <property type="match status" value="1"/>
</dbReference>
<organism evidence="1 2">
    <name type="scientific">Pararhodospirillum oryzae</name>
    <dbReference type="NCBI Taxonomy" id="478448"/>
    <lineage>
        <taxon>Bacteria</taxon>
        <taxon>Pseudomonadati</taxon>
        <taxon>Pseudomonadota</taxon>
        <taxon>Alphaproteobacteria</taxon>
        <taxon>Rhodospirillales</taxon>
        <taxon>Rhodospirillaceae</taxon>
        <taxon>Pararhodospirillum</taxon>
    </lineage>
</organism>
<dbReference type="EMBL" id="BJZO01000026">
    <property type="protein sequence ID" value="GEO81090.1"/>
    <property type="molecule type" value="Genomic_DNA"/>
</dbReference>
<gene>
    <name evidence="1" type="ORF">ROR02_12210</name>
</gene>
<sequence>MSDAPLETPFVRHLVRQVRAQDSYGVWEGKPDEELLAPFIVTRAQRREMPIIADPDPDLLARVEQFYAAVGLALEEATGLLGAPLMSLNHEGFGRVLMTTGRLVVLNLYLRDINRFGFESLSVLADKGAGLVDEARAMIERFPEVARA</sequence>
<dbReference type="InterPro" id="IPR004952">
    <property type="entry name" value="NifX-assoc_nitrogen_fix"/>
</dbReference>
<dbReference type="OrthoDB" id="9808545at2"/>
<dbReference type="RefSeq" id="WP_147163131.1">
    <property type="nucleotide sequence ID" value="NZ_BJZO01000026.1"/>
</dbReference>
<accession>A0A512H6S7</accession>
<evidence type="ECO:0008006" key="3">
    <source>
        <dbReference type="Google" id="ProtNLM"/>
    </source>
</evidence>
<evidence type="ECO:0000313" key="1">
    <source>
        <dbReference type="EMBL" id="GEO81090.1"/>
    </source>
</evidence>